<keyword evidence="2" id="KW-1185">Reference proteome</keyword>
<organism evidence="1 2">
    <name type="scientific">Sarocladium strictum</name>
    <name type="common">Black bundle disease fungus</name>
    <name type="synonym">Acremonium strictum</name>
    <dbReference type="NCBI Taxonomy" id="5046"/>
    <lineage>
        <taxon>Eukaryota</taxon>
        <taxon>Fungi</taxon>
        <taxon>Dikarya</taxon>
        <taxon>Ascomycota</taxon>
        <taxon>Pezizomycotina</taxon>
        <taxon>Sordariomycetes</taxon>
        <taxon>Hypocreomycetidae</taxon>
        <taxon>Hypocreales</taxon>
        <taxon>Sarocladiaceae</taxon>
        <taxon>Sarocladium</taxon>
    </lineage>
</organism>
<name>A0AA39GNT5_SARSR</name>
<sequence>MKYNLYVLTLKDGTWRICPWAENSGKQNTYYLKGEDVATMIFTQGVIDTEDPNIESKEFVAEISTEEASLAVQDALELTFKTKLHHRHNAFDVDQPVAEPDMEKYGNWSQTFIILSLEKLENDGV</sequence>
<evidence type="ECO:0000313" key="1">
    <source>
        <dbReference type="EMBL" id="KAK0390787.1"/>
    </source>
</evidence>
<comment type="caution">
    <text evidence="1">The sequence shown here is derived from an EMBL/GenBank/DDBJ whole genome shotgun (WGS) entry which is preliminary data.</text>
</comment>
<gene>
    <name evidence="1" type="ORF">NLU13_0290</name>
</gene>
<proteinExistence type="predicted"/>
<dbReference type="EMBL" id="JAPDFR010000001">
    <property type="protein sequence ID" value="KAK0390787.1"/>
    <property type="molecule type" value="Genomic_DNA"/>
</dbReference>
<accession>A0AA39GNT5</accession>
<evidence type="ECO:0000313" key="2">
    <source>
        <dbReference type="Proteomes" id="UP001175261"/>
    </source>
</evidence>
<dbReference type="AlphaFoldDB" id="A0AA39GNT5"/>
<reference evidence="1" key="1">
    <citation type="submission" date="2022-10" db="EMBL/GenBank/DDBJ databases">
        <title>Determination and structural analysis of whole genome sequence of Sarocladium strictum F4-1.</title>
        <authorList>
            <person name="Hu L."/>
            <person name="Jiang Y."/>
        </authorList>
    </citation>
    <scope>NUCLEOTIDE SEQUENCE</scope>
    <source>
        <strain evidence="1">F4-1</strain>
    </source>
</reference>
<protein>
    <submittedName>
        <fullName evidence="1">Uncharacterized protein</fullName>
    </submittedName>
</protein>
<dbReference type="Proteomes" id="UP001175261">
    <property type="component" value="Unassembled WGS sequence"/>
</dbReference>